<organism evidence="2 3">
    <name type="scientific">Elysia marginata</name>
    <dbReference type="NCBI Taxonomy" id="1093978"/>
    <lineage>
        <taxon>Eukaryota</taxon>
        <taxon>Metazoa</taxon>
        <taxon>Spiralia</taxon>
        <taxon>Lophotrochozoa</taxon>
        <taxon>Mollusca</taxon>
        <taxon>Gastropoda</taxon>
        <taxon>Heterobranchia</taxon>
        <taxon>Euthyneura</taxon>
        <taxon>Panpulmonata</taxon>
        <taxon>Sacoglossa</taxon>
        <taxon>Placobranchoidea</taxon>
        <taxon>Plakobranchidae</taxon>
        <taxon>Elysia</taxon>
    </lineage>
</organism>
<keyword evidence="1" id="KW-0812">Transmembrane</keyword>
<feature type="transmembrane region" description="Helical" evidence="1">
    <location>
        <begin position="85"/>
        <end position="104"/>
    </location>
</feature>
<sequence>MKLIRVQVETRRDKSVPLLPRALLRAPPPSCFVVYLWSVSTRGFSLFSSASNVGLEPEPLPTDDLLDAVSEEVSSLVSAPRKNSILYIFVCLVTVALEVILEFWKKEELTWSMIWAIRRVRIIMMNPGFIPSDNLTEELFTNLIKFCQQFSTDLHSLQLHLRRQHSWDPSSRNFPVS</sequence>
<protein>
    <submittedName>
        <fullName evidence="2">Uncharacterized protein</fullName>
    </submittedName>
</protein>
<accession>A0AAV4HE14</accession>
<proteinExistence type="predicted"/>
<keyword evidence="3" id="KW-1185">Reference proteome</keyword>
<name>A0AAV4HE14_9GAST</name>
<keyword evidence="1" id="KW-1133">Transmembrane helix</keyword>
<evidence type="ECO:0000256" key="1">
    <source>
        <dbReference type="SAM" id="Phobius"/>
    </source>
</evidence>
<evidence type="ECO:0000313" key="3">
    <source>
        <dbReference type="Proteomes" id="UP000762676"/>
    </source>
</evidence>
<evidence type="ECO:0000313" key="2">
    <source>
        <dbReference type="EMBL" id="GFR95283.1"/>
    </source>
</evidence>
<dbReference type="Proteomes" id="UP000762676">
    <property type="component" value="Unassembled WGS sequence"/>
</dbReference>
<gene>
    <name evidence="2" type="ORF">ElyMa_004424500</name>
</gene>
<dbReference type="EMBL" id="BMAT01008923">
    <property type="protein sequence ID" value="GFR95283.1"/>
    <property type="molecule type" value="Genomic_DNA"/>
</dbReference>
<comment type="caution">
    <text evidence="2">The sequence shown here is derived from an EMBL/GenBank/DDBJ whole genome shotgun (WGS) entry which is preliminary data.</text>
</comment>
<reference evidence="2 3" key="1">
    <citation type="journal article" date="2021" name="Elife">
        <title>Chloroplast acquisition without the gene transfer in kleptoplastic sea slugs, Plakobranchus ocellatus.</title>
        <authorList>
            <person name="Maeda T."/>
            <person name="Takahashi S."/>
            <person name="Yoshida T."/>
            <person name="Shimamura S."/>
            <person name="Takaki Y."/>
            <person name="Nagai Y."/>
            <person name="Toyoda A."/>
            <person name="Suzuki Y."/>
            <person name="Arimoto A."/>
            <person name="Ishii H."/>
            <person name="Satoh N."/>
            <person name="Nishiyama T."/>
            <person name="Hasebe M."/>
            <person name="Maruyama T."/>
            <person name="Minagawa J."/>
            <person name="Obokata J."/>
            <person name="Shigenobu S."/>
        </authorList>
    </citation>
    <scope>NUCLEOTIDE SEQUENCE [LARGE SCALE GENOMIC DNA]</scope>
</reference>
<dbReference type="AlphaFoldDB" id="A0AAV4HE14"/>
<keyword evidence="1" id="KW-0472">Membrane</keyword>